<dbReference type="PROSITE" id="PS51736">
    <property type="entry name" value="RECOMBINASES_3"/>
    <property type="match status" value="1"/>
</dbReference>
<dbReference type="PANTHER" id="PTHR30461:SF26">
    <property type="entry name" value="RESOLVASE HOMOLOG YNEB"/>
    <property type="match status" value="1"/>
</dbReference>
<dbReference type="STRING" id="471514.AN477_16340"/>
<keyword evidence="4" id="KW-0233">DNA recombination</keyword>
<dbReference type="SUPFAM" id="SSF46689">
    <property type="entry name" value="Homeodomain-like"/>
    <property type="match status" value="1"/>
</dbReference>
<evidence type="ECO:0000256" key="4">
    <source>
        <dbReference type="ARBA" id="ARBA00023172"/>
    </source>
</evidence>
<gene>
    <name evidence="8" type="ORF">AN477_16340</name>
</gene>
<dbReference type="InterPro" id="IPR006120">
    <property type="entry name" value="Resolvase_HTH_dom"/>
</dbReference>
<name>A0A0P9CI27_9BACL</name>
<evidence type="ECO:0000313" key="8">
    <source>
        <dbReference type="EMBL" id="KPV42697.1"/>
    </source>
</evidence>
<comment type="similarity">
    <text evidence="1">Belongs to the site-specific recombinase resolvase family.</text>
</comment>
<feature type="active site" description="O-(5'-phospho-DNA)-serine intermediate" evidence="5 6">
    <location>
        <position position="12"/>
    </location>
</feature>
<dbReference type="InterPro" id="IPR006118">
    <property type="entry name" value="Recombinase_CS"/>
</dbReference>
<accession>A0A0P9CI27</accession>
<evidence type="ECO:0000256" key="1">
    <source>
        <dbReference type="ARBA" id="ARBA00009913"/>
    </source>
</evidence>
<dbReference type="Pfam" id="PF02796">
    <property type="entry name" value="HTH_7"/>
    <property type="match status" value="1"/>
</dbReference>
<protein>
    <submittedName>
        <fullName evidence="8">Transposase</fullName>
    </submittedName>
</protein>
<dbReference type="RefSeq" id="WP_054970246.1">
    <property type="nucleotide sequence ID" value="NZ_LJCO01000071.1"/>
</dbReference>
<dbReference type="OrthoDB" id="9797501at2"/>
<sequence length="186" mass="21414">MNGQRIGYVRVSTFDQNAERQLQEVQVDRIFTDKASGKDRNRPQLDVLLGYVRDGDTVVVHSMDRLARNLDDLRKIVHDLTKRGVQVEFIKEHLTFIGDDSAMANLMLSVMGAFAEFERALIRERQREGIALAKNRGAYQGRKRSLRQDQVLELRKRAKAGEAKASLAREYGISRETVYQYLREES</sequence>
<dbReference type="PANTHER" id="PTHR30461">
    <property type="entry name" value="DNA-INVERTASE FROM LAMBDOID PROPHAGE"/>
    <property type="match status" value="1"/>
</dbReference>
<comment type="caution">
    <text evidence="8">The sequence shown here is derived from an EMBL/GenBank/DDBJ whole genome shotgun (WGS) entry which is preliminary data.</text>
</comment>
<evidence type="ECO:0000256" key="6">
    <source>
        <dbReference type="PROSITE-ProRule" id="PRU10137"/>
    </source>
</evidence>
<reference evidence="8 9" key="1">
    <citation type="submission" date="2015-09" db="EMBL/GenBank/DDBJ databases">
        <title>Draft genome sequence of Alicyclobacillus ferrooxydans DSM 22381.</title>
        <authorList>
            <person name="Hemp J."/>
        </authorList>
    </citation>
    <scope>NUCLEOTIDE SEQUENCE [LARGE SCALE GENOMIC DNA]</scope>
    <source>
        <strain evidence="8 9">TC-34</strain>
    </source>
</reference>
<dbReference type="CDD" id="cd00569">
    <property type="entry name" value="HTH_Hin_like"/>
    <property type="match status" value="1"/>
</dbReference>
<proteinExistence type="inferred from homology"/>
<keyword evidence="2" id="KW-0229">DNA integration</keyword>
<dbReference type="SUPFAM" id="SSF53041">
    <property type="entry name" value="Resolvase-like"/>
    <property type="match status" value="1"/>
</dbReference>
<dbReference type="CDD" id="cd03768">
    <property type="entry name" value="SR_ResInv"/>
    <property type="match status" value="1"/>
</dbReference>
<dbReference type="InterPro" id="IPR036162">
    <property type="entry name" value="Resolvase-like_N_sf"/>
</dbReference>
<dbReference type="Gene3D" id="1.10.10.60">
    <property type="entry name" value="Homeodomain-like"/>
    <property type="match status" value="1"/>
</dbReference>
<organism evidence="8 9">
    <name type="scientific">Alicyclobacillus ferrooxydans</name>
    <dbReference type="NCBI Taxonomy" id="471514"/>
    <lineage>
        <taxon>Bacteria</taxon>
        <taxon>Bacillati</taxon>
        <taxon>Bacillota</taxon>
        <taxon>Bacilli</taxon>
        <taxon>Bacillales</taxon>
        <taxon>Alicyclobacillaceae</taxon>
        <taxon>Alicyclobacillus</taxon>
    </lineage>
</organism>
<dbReference type="InterPro" id="IPR050639">
    <property type="entry name" value="SSR_resolvase"/>
</dbReference>
<evidence type="ECO:0000256" key="3">
    <source>
        <dbReference type="ARBA" id="ARBA00023125"/>
    </source>
</evidence>
<dbReference type="Pfam" id="PF00239">
    <property type="entry name" value="Resolvase"/>
    <property type="match status" value="1"/>
</dbReference>
<dbReference type="GO" id="GO:0015074">
    <property type="term" value="P:DNA integration"/>
    <property type="evidence" value="ECO:0007669"/>
    <property type="project" value="UniProtKB-KW"/>
</dbReference>
<keyword evidence="3" id="KW-0238">DNA-binding</keyword>
<evidence type="ECO:0000256" key="5">
    <source>
        <dbReference type="PIRSR" id="PIRSR606118-50"/>
    </source>
</evidence>
<dbReference type="SMART" id="SM00857">
    <property type="entry name" value="Resolvase"/>
    <property type="match status" value="1"/>
</dbReference>
<evidence type="ECO:0000256" key="2">
    <source>
        <dbReference type="ARBA" id="ARBA00022908"/>
    </source>
</evidence>
<feature type="domain" description="Resolvase/invertase-type recombinase catalytic" evidence="7">
    <location>
        <begin position="4"/>
        <end position="137"/>
    </location>
</feature>
<dbReference type="EMBL" id="LJCO01000071">
    <property type="protein sequence ID" value="KPV42697.1"/>
    <property type="molecule type" value="Genomic_DNA"/>
</dbReference>
<dbReference type="PROSITE" id="PS00397">
    <property type="entry name" value="RECOMBINASES_1"/>
    <property type="match status" value="1"/>
</dbReference>
<dbReference type="PROSITE" id="PS00398">
    <property type="entry name" value="RECOMBINASES_2"/>
    <property type="match status" value="1"/>
</dbReference>
<evidence type="ECO:0000259" key="7">
    <source>
        <dbReference type="PROSITE" id="PS51736"/>
    </source>
</evidence>
<dbReference type="InterPro" id="IPR009057">
    <property type="entry name" value="Homeodomain-like_sf"/>
</dbReference>
<dbReference type="GO" id="GO:0000150">
    <property type="term" value="F:DNA strand exchange activity"/>
    <property type="evidence" value="ECO:0007669"/>
    <property type="project" value="InterPro"/>
</dbReference>
<dbReference type="Proteomes" id="UP000050482">
    <property type="component" value="Unassembled WGS sequence"/>
</dbReference>
<dbReference type="PATRIC" id="fig|471514.4.peg.3539"/>
<evidence type="ECO:0000313" key="9">
    <source>
        <dbReference type="Proteomes" id="UP000050482"/>
    </source>
</evidence>
<dbReference type="Gene3D" id="3.40.50.1390">
    <property type="entry name" value="Resolvase, N-terminal catalytic domain"/>
    <property type="match status" value="1"/>
</dbReference>
<dbReference type="GO" id="GO:0003677">
    <property type="term" value="F:DNA binding"/>
    <property type="evidence" value="ECO:0007669"/>
    <property type="project" value="UniProtKB-KW"/>
</dbReference>
<dbReference type="InterPro" id="IPR006119">
    <property type="entry name" value="Resolv_N"/>
</dbReference>
<keyword evidence="9" id="KW-1185">Reference proteome</keyword>
<dbReference type="AlphaFoldDB" id="A0A0P9CI27"/>